<accession>A0A8J6BK19</accession>
<dbReference type="AlphaFoldDB" id="A0A8J6BK19"/>
<dbReference type="GO" id="GO:0036064">
    <property type="term" value="C:ciliary basal body"/>
    <property type="evidence" value="ECO:0007669"/>
    <property type="project" value="TreeGrafter"/>
</dbReference>
<dbReference type="GO" id="GO:0008017">
    <property type="term" value="F:microtubule binding"/>
    <property type="evidence" value="ECO:0007669"/>
    <property type="project" value="TreeGrafter"/>
</dbReference>
<evidence type="ECO:0000313" key="2">
    <source>
        <dbReference type="EMBL" id="KAG9461548.1"/>
    </source>
</evidence>
<dbReference type="GO" id="GO:0035869">
    <property type="term" value="C:ciliary transition zone"/>
    <property type="evidence" value="ECO:0007669"/>
    <property type="project" value="TreeGrafter"/>
</dbReference>
<gene>
    <name evidence="2" type="ORF">GDO78_016446</name>
</gene>
<feature type="region of interest" description="Disordered" evidence="1">
    <location>
        <begin position="49"/>
        <end position="104"/>
    </location>
</feature>
<dbReference type="PANTHER" id="PTHR31022:SF4">
    <property type="entry name" value="CENTRIOLE, CILIA AND SPINDLE-ASSOCIATED PROTEIN"/>
    <property type="match status" value="1"/>
</dbReference>
<proteinExistence type="predicted"/>
<organism evidence="2 3">
    <name type="scientific">Eleutherodactylus coqui</name>
    <name type="common">Puerto Rican coqui</name>
    <dbReference type="NCBI Taxonomy" id="57060"/>
    <lineage>
        <taxon>Eukaryota</taxon>
        <taxon>Metazoa</taxon>
        <taxon>Chordata</taxon>
        <taxon>Craniata</taxon>
        <taxon>Vertebrata</taxon>
        <taxon>Euteleostomi</taxon>
        <taxon>Amphibia</taxon>
        <taxon>Batrachia</taxon>
        <taxon>Anura</taxon>
        <taxon>Neobatrachia</taxon>
        <taxon>Hyloidea</taxon>
        <taxon>Eleutherodactylidae</taxon>
        <taxon>Eleutherodactylinae</taxon>
        <taxon>Eleutherodactylus</taxon>
        <taxon>Eleutherodactylus</taxon>
    </lineage>
</organism>
<reference evidence="2" key="1">
    <citation type="thesis" date="2020" institute="ProQuest LLC" country="789 East Eisenhower Parkway, Ann Arbor, MI, USA">
        <title>Comparative Genomics and Chromosome Evolution.</title>
        <authorList>
            <person name="Mudd A.B."/>
        </authorList>
    </citation>
    <scope>NUCLEOTIDE SEQUENCE</scope>
    <source>
        <strain evidence="2">HN-11 Male</strain>
        <tissue evidence="2">Kidney and liver</tissue>
    </source>
</reference>
<dbReference type="Pfam" id="PF15748">
    <property type="entry name" value="CCSAP"/>
    <property type="match status" value="1"/>
</dbReference>
<dbReference type="OrthoDB" id="6616361at2759"/>
<feature type="compositionally biased region" description="Basic and acidic residues" evidence="1">
    <location>
        <begin position="91"/>
        <end position="100"/>
    </location>
</feature>
<name>A0A8J6BK19_ELECQ</name>
<dbReference type="GO" id="GO:0005819">
    <property type="term" value="C:spindle"/>
    <property type="evidence" value="ECO:0007669"/>
    <property type="project" value="TreeGrafter"/>
</dbReference>
<dbReference type="EMBL" id="WNTK01019799">
    <property type="protein sequence ID" value="KAG9461548.1"/>
    <property type="molecule type" value="Genomic_DNA"/>
</dbReference>
<dbReference type="GO" id="GO:1901673">
    <property type="term" value="P:regulation of mitotic spindle assembly"/>
    <property type="evidence" value="ECO:0007669"/>
    <property type="project" value="TreeGrafter"/>
</dbReference>
<sequence length="144" mass="16281">MLCKTLRSEYMKRFKDPHWEAYKSCYEEMLKYRLTRRLLEQAHNPWLWEGWDRSSDSSSGQTTPPPPKTCESVAATSEASEPAPPAQKLAAADHEKDADAITRQNGICEQITHNEVPSSGSDPLRQAVQNRVFRAFVIDDLSSG</sequence>
<dbReference type="InterPro" id="IPR029774">
    <property type="entry name" value="CSAP"/>
</dbReference>
<dbReference type="GO" id="GO:0005814">
    <property type="term" value="C:centriole"/>
    <property type="evidence" value="ECO:0007669"/>
    <property type="project" value="TreeGrafter"/>
</dbReference>
<feature type="compositionally biased region" description="Low complexity" evidence="1">
    <location>
        <begin position="71"/>
        <end position="81"/>
    </location>
</feature>
<evidence type="ECO:0000256" key="1">
    <source>
        <dbReference type="SAM" id="MobiDB-lite"/>
    </source>
</evidence>
<comment type="caution">
    <text evidence="2">The sequence shown here is derived from an EMBL/GenBank/DDBJ whole genome shotgun (WGS) entry which is preliminary data.</text>
</comment>
<keyword evidence="3" id="KW-1185">Reference proteome</keyword>
<dbReference type="Proteomes" id="UP000770717">
    <property type="component" value="Unassembled WGS sequence"/>
</dbReference>
<evidence type="ECO:0000313" key="3">
    <source>
        <dbReference type="Proteomes" id="UP000770717"/>
    </source>
</evidence>
<evidence type="ECO:0008006" key="4">
    <source>
        <dbReference type="Google" id="ProtNLM"/>
    </source>
</evidence>
<dbReference type="PANTHER" id="PTHR31022">
    <property type="entry name" value="CENTRIOLE, CILIA AND SPINDLE-ASSOCIATED PROTEIN"/>
    <property type="match status" value="1"/>
</dbReference>
<protein>
    <recommendedName>
        <fullName evidence="4">Centriole, cilia and spindle-associated protein</fullName>
    </recommendedName>
</protein>